<dbReference type="SUPFAM" id="SSF47954">
    <property type="entry name" value="Cyclin-like"/>
    <property type="match status" value="2"/>
</dbReference>
<evidence type="ECO:0000313" key="10">
    <source>
        <dbReference type="Proteomes" id="UP000295252"/>
    </source>
</evidence>
<organism evidence="9 10">
    <name type="scientific">Coffea canephora</name>
    <name type="common">Robusta coffee</name>
    <dbReference type="NCBI Taxonomy" id="49390"/>
    <lineage>
        <taxon>Eukaryota</taxon>
        <taxon>Viridiplantae</taxon>
        <taxon>Streptophyta</taxon>
        <taxon>Embryophyta</taxon>
        <taxon>Tracheophyta</taxon>
        <taxon>Spermatophyta</taxon>
        <taxon>Magnoliopsida</taxon>
        <taxon>eudicotyledons</taxon>
        <taxon>Gunneridae</taxon>
        <taxon>Pentapetalae</taxon>
        <taxon>asterids</taxon>
        <taxon>lamiids</taxon>
        <taxon>Gentianales</taxon>
        <taxon>Rubiaceae</taxon>
        <taxon>Ixoroideae</taxon>
        <taxon>Gardenieae complex</taxon>
        <taxon>Bertiereae - Coffeeae clade</taxon>
        <taxon>Coffeeae</taxon>
        <taxon>Coffea</taxon>
    </lineage>
</organism>
<gene>
    <name evidence="9" type="ORF">GSCOC_T00014576001</name>
</gene>
<protein>
    <submittedName>
        <fullName evidence="9">Uncharacterized protein</fullName>
    </submittedName>
</protein>
<dbReference type="InParanoid" id="A0A068TMR5"/>
<keyword evidence="10" id="KW-1185">Reference proteome</keyword>
<evidence type="ECO:0000256" key="6">
    <source>
        <dbReference type="SAM" id="MobiDB-lite"/>
    </source>
</evidence>
<sequence length="352" mass="39330">MSEHSAAGSAPLYCPEDTDEVVQSHPDAAIPHSQEPDDESTINHLFDSESHHMPSPDYLLRRLCLHHLTSRQDSINWILKVHARYDFKPATALLAVNYFDRFLSSYHLPGNGWQYQLFSVACLSLAAKMEEPRVPLLIDLQIMDPTYVFDPKTVQRMELLVMANLDWRLSSLTPFDFLHYFISKLPPLSAHHHASPQPPHPTPTAIHILSTSSDLVLNTIRVIDFVRFSPSVIAAAAVVSAAGKELESLPHTFYERVEKEMVRSCHQLMEEYLVDTCPRSDRKVRSRMQILAAAPPSPVGVLESAACVSCDTRSENPCSAAGSGTIGAAQEHEPPQPKRLRSSVGDIQELRR</sequence>
<dbReference type="OMA" id="PCELLQM"/>
<dbReference type="SMART" id="SM01332">
    <property type="entry name" value="Cyclin_C"/>
    <property type="match status" value="1"/>
</dbReference>
<dbReference type="Pfam" id="PF02984">
    <property type="entry name" value="Cyclin_C"/>
    <property type="match status" value="1"/>
</dbReference>
<evidence type="ECO:0000259" key="8">
    <source>
        <dbReference type="SMART" id="SM01332"/>
    </source>
</evidence>
<keyword evidence="4" id="KW-0131">Cell cycle</keyword>
<keyword evidence="2" id="KW-0132">Cell division</keyword>
<dbReference type="GO" id="GO:0051301">
    <property type="term" value="P:cell division"/>
    <property type="evidence" value="ECO:0007669"/>
    <property type="project" value="UniProtKB-KW"/>
</dbReference>
<evidence type="ECO:0000256" key="4">
    <source>
        <dbReference type="ARBA" id="ARBA00023306"/>
    </source>
</evidence>
<feature type="domain" description="Cyclin C-terminal" evidence="8">
    <location>
        <begin position="172"/>
        <end position="298"/>
    </location>
</feature>
<evidence type="ECO:0000256" key="5">
    <source>
        <dbReference type="RuleBase" id="RU000383"/>
    </source>
</evidence>
<dbReference type="PROSITE" id="PS00292">
    <property type="entry name" value="CYCLINS"/>
    <property type="match status" value="1"/>
</dbReference>
<evidence type="ECO:0000256" key="3">
    <source>
        <dbReference type="ARBA" id="ARBA00023127"/>
    </source>
</evidence>
<proteinExistence type="inferred from homology"/>
<dbReference type="InterPro" id="IPR039361">
    <property type="entry name" value="Cyclin"/>
</dbReference>
<dbReference type="EMBL" id="HG739085">
    <property type="protein sequence ID" value="CDO97292.1"/>
    <property type="molecule type" value="Genomic_DNA"/>
</dbReference>
<dbReference type="FunFam" id="1.10.472.10:FF:000060">
    <property type="entry name" value="D6-type cyclin"/>
    <property type="match status" value="1"/>
</dbReference>
<evidence type="ECO:0000259" key="7">
    <source>
        <dbReference type="SMART" id="SM00385"/>
    </source>
</evidence>
<dbReference type="Gene3D" id="1.10.472.10">
    <property type="entry name" value="Cyclin-like"/>
    <property type="match status" value="2"/>
</dbReference>
<comment type="similarity">
    <text evidence="1">Belongs to the cyclin family. Cyclin D subfamily.</text>
</comment>
<dbReference type="PhylomeDB" id="A0A068TMR5"/>
<dbReference type="OrthoDB" id="5590282at2759"/>
<dbReference type="InterPro" id="IPR006671">
    <property type="entry name" value="Cyclin_N"/>
</dbReference>
<dbReference type="InterPro" id="IPR004367">
    <property type="entry name" value="Cyclin_C-dom"/>
</dbReference>
<keyword evidence="3 5" id="KW-0195">Cyclin</keyword>
<evidence type="ECO:0000256" key="1">
    <source>
        <dbReference type="ARBA" id="ARBA00009065"/>
    </source>
</evidence>
<name>A0A068TMR5_COFCA</name>
<dbReference type="AlphaFoldDB" id="A0A068TMR5"/>
<dbReference type="Proteomes" id="UP000295252">
    <property type="component" value="Chromosome IV"/>
</dbReference>
<dbReference type="InterPro" id="IPR036915">
    <property type="entry name" value="Cyclin-like_sf"/>
</dbReference>
<dbReference type="STRING" id="49390.A0A068TMR5"/>
<dbReference type="Pfam" id="PF00134">
    <property type="entry name" value="Cyclin_N"/>
    <property type="match status" value="1"/>
</dbReference>
<dbReference type="SMART" id="SM00385">
    <property type="entry name" value="CYCLIN"/>
    <property type="match status" value="1"/>
</dbReference>
<evidence type="ECO:0000313" key="9">
    <source>
        <dbReference type="EMBL" id="CDO97292.1"/>
    </source>
</evidence>
<dbReference type="InterPro" id="IPR048258">
    <property type="entry name" value="Cyclins_cyclin-box"/>
</dbReference>
<feature type="region of interest" description="Disordered" evidence="6">
    <location>
        <begin position="314"/>
        <end position="352"/>
    </location>
</feature>
<dbReference type="PANTHER" id="PTHR10177">
    <property type="entry name" value="CYCLINS"/>
    <property type="match status" value="1"/>
</dbReference>
<feature type="domain" description="Cyclin-like" evidence="7">
    <location>
        <begin position="76"/>
        <end position="163"/>
    </location>
</feature>
<evidence type="ECO:0000256" key="2">
    <source>
        <dbReference type="ARBA" id="ARBA00022618"/>
    </source>
</evidence>
<dbReference type="InterPro" id="IPR013763">
    <property type="entry name" value="Cyclin-like_dom"/>
</dbReference>
<accession>A0A068TMR5</accession>
<dbReference type="Gramene" id="CDO97292">
    <property type="protein sequence ID" value="CDO97292"/>
    <property type="gene ID" value="GSCOC_T00014576001"/>
</dbReference>
<reference evidence="10" key="1">
    <citation type="journal article" date="2014" name="Science">
        <title>The coffee genome provides insight into the convergent evolution of caffeine biosynthesis.</title>
        <authorList>
            <person name="Denoeud F."/>
            <person name="Carretero-Paulet L."/>
            <person name="Dereeper A."/>
            <person name="Droc G."/>
            <person name="Guyot R."/>
            <person name="Pietrella M."/>
            <person name="Zheng C."/>
            <person name="Alberti A."/>
            <person name="Anthony F."/>
            <person name="Aprea G."/>
            <person name="Aury J.M."/>
            <person name="Bento P."/>
            <person name="Bernard M."/>
            <person name="Bocs S."/>
            <person name="Campa C."/>
            <person name="Cenci A."/>
            <person name="Combes M.C."/>
            <person name="Crouzillat D."/>
            <person name="Da Silva C."/>
            <person name="Daddiego L."/>
            <person name="De Bellis F."/>
            <person name="Dussert S."/>
            <person name="Garsmeur O."/>
            <person name="Gayraud T."/>
            <person name="Guignon V."/>
            <person name="Jahn K."/>
            <person name="Jamilloux V."/>
            <person name="Joet T."/>
            <person name="Labadie K."/>
            <person name="Lan T."/>
            <person name="Leclercq J."/>
            <person name="Lepelley M."/>
            <person name="Leroy T."/>
            <person name="Li L.T."/>
            <person name="Librado P."/>
            <person name="Lopez L."/>
            <person name="Munoz A."/>
            <person name="Noel B."/>
            <person name="Pallavicini A."/>
            <person name="Perrotta G."/>
            <person name="Poncet V."/>
            <person name="Pot D."/>
            <person name="Priyono X."/>
            <person name="Rigoreau M."/>
            <person name="Rouard M."/>
            <person name="Rozas J."/>
            <person name="Tranchant-Dubreuil C."/>
            <person name="VanBuren R."/>
            <person name="Zhang Q."/>
            <person name="Andrade A.C."/>
            <person name="Argout X."/>
            <person name="Bertrand B."/>
            <person name="de Kochko A."/>
            <person name="Graziosi G."/>
            <person name="Henry R.J."/>
            <person name="Jayarama X."/>
            <person name="Ming R."/>
            <person name="Nagai C."/>
            <person name="Rounsley S."/>
            <person name="Sankoff D."/>
            <person name="Giuliano G."/>
            <person name="Albert V.A."/>
            <person name="Wincker P."/>
            <person name="Lashermes P."/>
        </authorList>
    </citation>
    <scope>NUCLEOTIDE SEQUENCE [LARGE SCALE GENOMIC DNA]</scope>
    <source>
        <strain evidence="10">cv. DH200-94</strain>
    </source>
</reference>
<dbReference type="CDD" id="cd20543">
    <property type="entry name" value="CYCLIN_AtCycD-like_rpt1"/>
    <property type="match status" value="1"/>
</dbReference>